<evidence type="ECO:0000259" key="8">
    <source>
        <dbReference type="SMART" id="SM00642"/>
    </source>
</evidence>
<dbReference type="SUPFAM" id="SSF51445">
    <property type="entry name" value="(Trans)glycosidases"/>
    <property type="match status" value="1"/>
</dbReference>
<evidence type="ECO:0000313" key="9">
    <source>
        <dbReference type="EMBL" id="MFC7336088.1"/>
    </source>
</evidence>
<organism evidence="9 10">
    <name type="scientific">Haloferula chungangensis</name>
    <dbReference type="NCBI Taxonomy" id="1048331"/>
    <lineage>
        <taxon>Bacteria</taxon>
        <taxon>Pseudomonadati</taxon>
        <taxon>Verrucomicrobiota</taxon>
        <taxon>Verrucomicrobiia</taxon>
        <taxon>Verrucomicrobiales</taxon>
        <taxon>Verrucomicrobiaceae</taxon>
        <taxon>Haloferula</taxon>
    </lineage>
</organism>
<dbReference type="RefSeq" id="WP_379708854.1">
    <property type="nucleotide sequence ID" value="NZ_JBHTBS010000001.1"/>
</dbReference>
<evidence type="ECO:0000256" key="7">
    <source>
        <dbReference type="ARBA" id="ARBA00023277"/>
    </source>
</evidence>
<feature type="domain" description="Glycosyl hydrolase family 13 catalytic" evidence="8">
    <location>
        <begin position="191"/>
        <end position="553"/>
    </location>
</feature>
<dbReference type="InterPro" id="IPR017853">
    <property type="entry name" value="GH"/>
</dbReference>
<dbReference type="PANTHER" id="PTHR43651:SF3">
    <property type="entry name" value="1,4-ALPHA-GLUCAN-BRANCHING ENZYME"/>
    <property type="match status" value="1"/>
</dbReference>
<dbReference type="Proteomes" id="UP001596472">
    <property type="component" value="Unassembled WGS sequence"/>
</dbReference>
<dbReference type="InterPro" id="IPR013783">
    <property type="entry name" value="Ig-like_fold"/>
</dbReference>
<dbReference type="InterPro" id="IPR037439">
    <property type="entry name" value="Branching_enzy"/>
</dbReference>
<evidence type="ECO:0000256" key="5">
    <source>
        <dbReference type="ARBA" id="ARBA00022676"/>
    </source>
</evidence>
<dbReference type="Gene3D" id="3.20.20.80">
    <property type="entry name" value="Glycosidases"/>
    <property type="match status" value="1"/>
</dbReference>
<dbReference type="PIRSF" id="PIRSF000463">
    <property type="entry name" value="GlgB"/>
    <property type="match status" value="1"/>
</dbReference>
<gene>
    <name evidence="9" type="ORF">ACFQY0_02775</name>
</gene>
<dbReference type="Pfam" id="PF02806">
    <property type="entry name" value="Alpha-amylase_C"/>
    <property type="match status" value="1"/>
</dbReference>
<keyword evidence="10" id="KW-1185">Reference proteome</keyword>
<keyword evidence="9" id="KW-0378">Hydrolase</keyword>
<dbReference type="InterPro" id="IPR013780">
    <property type="entry name" value="Glyco_hydro_b"/>
</dbReference>
<dbReference type="EMBL" id="JBHTBS010000001">
    <property type="protein sequence ID" value="MFC7336088.1"/>
    <property type="molecule type" value="Genomic_DNA"/>
</dbReference>
<dbReference type="GO" id="GO:0016787">
    <property type="term" value="F:hydrolase activity"/>
    <property type="evidence" value="ECO:0007669"/>
    <property type="project" value="UniProtKB-KW"/>
</dbReference>
<dbReference type="SUPFAM" id="SSF51011">
    <property type="entry name" value="Glycosyl hydrolase domain"/>
    <property type="match status" value="1"/>
</dbReference>
<keyword evidence="5" id="KW-0328">Glycosyltransferase</keyword>
<dbReference type="CDD" id="cd11321">
    <property type="entry name" value="AmyAc_bac_euk_BE"/>
    <property type="match status" value="1"/>
</dbReference>
<dbReference type="SMART" id="SM00642">
    <property type="entry name" value="Aamy"/>
    <property type="match status" value="1"/>
</dbReference>
<evidence type="ECO:0000256" key="4">
    <source>
        <dbReference type="ARBA" id="ARBA00012541"/>
    </source>
</evidence>
<evidence type="ECO:0000256" key="3">
    <source>
        <dbReference type="ARBA" id="ARBA00009000"/>
    </source>
</evidence>
<comment type="caution">
    <text evidence="9">The sequence shown here is derived from an EMBL/GenBank/DDBJ whole genome shotgun (WGS) entry which is preliminary data.</text>
</comment>
<protein>
    <recommendedName>
        <fullName evidence="4">1,4-alpha-glucan branching enzyme</fullName>
        <ecNumber evidence="4">2.4.1.18</ecNumber>
    </recommendedName>
</protein>
<dbReference type="InterPro" id="IPR006047">
    <property type="entry name" value="GH13_cat_dom"/>
</dbReference>
<name>A0ABW2L453_9BACT</name>
<evidence type="ECO:0000256" key="2">
    <source>
        <dbReference type="ARBA" id="ARBA00002953"/>
    </source>
</evidence>
<dbReference type="InterPro" id="IPR006048">
    <property type="entry name" value="A-amylase/branching_C"/>
</dbReference>
<dbReference type="InterPro" id="IPR014756">
    <property type="entry name" value="Ig_E-set"/>
</dbReference>
<dbReference type="InterPro" id="IPR004193">
    <property type="entry name" value="Glyco_hydro_13_N"/>
</dbReference>
<dbReference type="Pfam" id="PF00128">
    <property type="entry name" value="Alpha-amylase"/>
    <property type="match status" value="1"/>
</dbReference>
<comment type="similarity">
    <text evidence="3">Belongs to the glycosyl hydrolase 13 family. GlgB subfamily.</text>
</comment>
<dbReference type="PANTHER" id="PTHR43651">
    <property type="entry name" value="1,4-ALPHA-GLUCAN-BRANCHING ENZYME"/>
    <property type="match status" value="1"/>
</dbReference>
<evidence type="ECO:0000256" key="1">
    <source>
        <dbReference type="ARBA" id="ARBA00000826"/>
    </source>
</evidence>
<keyword evidence="7" id="KW-0119">Carbohydrate metabolism</keyword>
<evidence type="ECO:0000256" key="6">
    <source>
        <dbReference type="ARBA" id="ARBA00022679"/>
    </source>
</evidence>
<dbReference type="Pfam" id="PF02922">
    <property type="entry name" value="CBM_48"/>
    <property type="match status" value="1"/>
</dbReference>
<dbReference type="SUPFAM" id="SSF81296">
    <property type="entry name" value="E set domains"/>
    <property type="match status" value="1"/>
</dbReference>
<evidence type="ECO:0000313" key="10">
    <source>
        <dbReference type="Proteomes" id="UP001596472"/>
    </source>
</evidence>
<proteinExistence type="inferred from homology"/>
<reference evidence="10" key="1">
    <citation type="journal article" date="2019" name="Int. J. Syst. Evol. Microbiol.">
        <title>The Global Catalogue of Microorganisms (GCM) 10K type strain sequencing project: providing services to taxonomists for standard genome sequencing and annotation.</title>
        <authorList>
            <consortium name="The Broad Institute Genomics Platform"/>
            <consortium name="The Broad Institute Genome Sequencing Center for Infectious Disease"/>
            <person name="Wu L."/>
            <person name="Ma J."/>
        </authorList>
    </citation>
    <scope>NUCLEOTIDE SEQUENCE [LARGE SCALE GENOMIC DNA]</scope>
    <source>
        <strain evidence="10">CGMCC 4.1467</strain>
    </source>
</reference>
<dbReference type="EC" id="2.4.1.18" evidence="4"/>
<comment type="catalytic activity">
    <reaction evidence="1">
        <text>Transfers a segment of a (1-&gt;4)-alpha-D-glucan chain to a primary hydroxy group in a similar glucan chain.</text>
        <dbReference type="EC" id="2.4.1.18"/>
    </reaction>
</comment>
<dbReference type="Gene3D" id="2.60.40.1180">
    <property type="entry name" value="Golgi alpha-mannosidase II"/>
    <property type="match status" value="1"/>
</dbReference>
<sequence>MSELPKLVQDDPWLSPYADHIRHRQQRLSDELARIRSTTGGLRAHALSHHFTGVHLQPDGQWVVREWLPGAKAVSLIGDFNGWDRHSHPLLRAERGIWQLRLPGDALKHGEKIKLHIIGSDGSARDRIPACILRTAQDPESHDFSGQIWQPENEYQWIHEFDPSEIDSPLIYEAHVGMSGEEGRVHSYREFANTVLPRIKNLGYNVVQLMAVQEHPYYGSFGYHVSSFFAPTSRFGTPEDLKYLVDTAHGLGLAVLLDVVHSHAVKNMAEGLNNLDGSGNLYFHSDDRGDHPQWDSKCFDYGRPEVRQFLLSNVRYWMEEFRFDGFRFDGVTSMLYWHRGSTAFDHYDKYFTDGVDEDAILYLQLATTLAQQLKPGALLIAEDMSGMPGLCKPITDGGVGFTHRLAMGIPDYWIKLLKHTRDEDWDLDEMWGTLTNRRYGEANISYAESHDQALVGDKTLAFWLMDKEMYWHMGEKDENPVIERGIALHKMIRLITFALGGEGWLNFMGNEFGHPEWLDFPREGNNWSYHYCRRQWSLADHPDLKYKFLAAFEKGMLAMAKENNLPHQPPAEILNIDVTNKVICARRGAVIFVFNWSHDSSVADYRFKVPGGGRFKLVLDTDQPEYGGHDRLDATVVHEVDVDDEISIYTPARTAIALAPVEA</sequence>
<dbReference type="CDD" id="cd02854">
    <property type="entry name" value="E_set_GBE_euk_N"/>
    <property type="match status" value="1"/>
</dbReference>
<accession>A0ABW2L453</accession>
<keyword evidence="6" id="KW-0808">Transferase</keyword>
<dbReference type="Gene3D" id="2.60.40.10">
    <property type="entry name" value="Immunoglobulins"/>
    <property type="match status" value="1"/>
</dbReference>
<comment type="function">
    <text evidence="2">Catalyzes the formation of the alpha-1,6-glucosidic linkages in glycogen by scission of a 1,4-alpha-linked oligosaccharide from growing alpha-1,4-glucan chains and the subsequent attachment of the oligosaccharide to the alpha-1,6 position.</text>
</comment>